<dbReference type="Gene3D" id="1.10.10.60">
    <property type="entry name" value="Homeodomain-like"/>
    <property type="match status" value="1"/>
</dbReference>
<dbReference type="Pfam" id="PF02954">
    <property type="entry name" value="HTH_8"/>
    <property type="match status" value="1"/>
</dbReference>
<dbReference type="RefSeq" id="WP_301136744.1">
    <property type="nucleotide sequence ID" value="NZ_JAUHTQ010000002.1"/>
</dbReference>
<name>A0ABT8GMG8_9BACL</name>
<keyword evidence="5" id="KW-0804">Transcription</keyword>
<dbReference type="Gene3D" id="3.40.50.300">
    <property type="entry name" value="P-loop containing nucleotide triphosphate hydrolases"/>
    <property type="match status" value="1"/>
</dbReference>
<dbReference type="CDD" id="cd00009">
    <property type="entry name" value="AAA"/>
    <property type="match status" value="1"/>
</dbReference>
<evidence type="ECO:0000256" key="5">
    <source>
        <dbReference type="ARBA" id="ARBA00023163"/>
    </source>
</evidence>
<protein>
    <submittedName>
        <fullName evidence="8">Sigma 54-interacting transcriptional regulator</fullName>
    </submittedName>
</protein>
<keyword evidence="4" id="KW-0238">DNA-binding</keyword>
<dbReference type="SMART" id="SM00382">
    <property type="entry name" value="AAA"/>
    <property type="match status" value="1"/>
</dbReference>
<dbReference type="Pfam" id="PF25601">
    <property type="entry name" value="AAA_lid_14"/>
    <property type="match status" value="1"/>
</dbReference>
<dbReference type="InterPro" id="IPR025944">
    <property type="entry name" value="Sigma_54_int_dom_CS"/>
</dbReference>
<dbReference type="InterPro" id="IPR003593">
    <property type="entry name" value="AAA+_ATPase"/>
</dbReference>
<dbReference type="SUPFAM" id="SSF46689">
    <property type="entry name" value="Homeodomain-like"/>
    <property type="match status" value="1"/>
</dbReference>
<organism evidence="8 9">
    <name type="scientific">Ureibacillus aquaedulcis</name>
    <dbReference type="NCBI Taxonomy" id="3058421"/>
    <lineage>
        <taxon>Bacteria</taxon>
        <taxon>Bacillati</taxon>
        <taxon>Bacillota</taxon>
        <taxon>Bacilli</taxon>
        <taxon>Bacillales</taxon>
        <taxon>Caryophanaceae</taxon>
        <taxon>Ureibacillus</taxon>
    </lineage>
</organism>
<evidence type="ECO:0000259" key="7">
    <source>
        <dbReference type="PROSITE" id="PS50112"/>
    </source>
</evidence>
<dbReference type="InterPro" id="IPR002197">
    <property type="entry name" value="HTH_Fis"/>
</dbReference>
<dbReference type="InterPro" id="IPR025662">
    <property type="entry name" value="Sigma_54_int_dom_ATP-bd_1"/>
</dbReference>
<proteinExistence type="predicted"/>
<dbReference type="InterPro" id="IPR025943">
    <property type="entry name" value="Sigma_54_int_dom_ATP-bd_2"/>
</dbReference>
<feature type="domain" description="PAS" evidence="7">
    <location>
        <begin position="17"/>
        <end position="57"/>
    </location>
</feature>
<dbReference type="Pfam" id="PF00989">
    <property type="entry name" value="PAS"/>
    <property type="match status" value="1"/>
</dbReference>
<dbReference type="Pfam" id="PF00158">
    <property type="entry name" value="Sigma54_activat"/>
    <property type="match status" value="1"/>
</dbReference>
<evidence type="ECO:0000256" key="2">
    <source>
        <dbReference type="ARBA" id="ARBA00022840"/>
    </source>
</evidence>
<dbReference type="PANTHER" id="PTHR32071">
    <property type="entry name" value="TRANSCRIPTIONAL REGULATORY PROTEIN"/>
    <property type="match status" value="1"/>
</dbReference>
<feature type="domain" description="Sigma-54 factor interaction" evidence="6">
    <location>
        <begin position="154"/>
        <end position="388"/>
    </location>
</feature>
<keyword evidence="1" id="KW-0547">Nucleotide-binding</keyword>
<dbReference type="Gene3D" id="3.30.450.20">
    <property type="entry name" value="PAS domain"/>
    <property type="match status" value="1"/>
</dbReference>
<dbReference type="PROSITE" id="PS00675">
    <property type="entry name" value="SIGMA54_INTERACT_1"/>
    <property type="match status" value="1"/>
</dbReference>
<dbReference type="EMBL" id="JAUHTQ010000002">
    <property type="protein sequence ID" value="MDN4492620.1"/>
    <property type="molecule type" value="Genomic_DNA"/>
</dbReference>
<sequence>MEKYSSLDINHSSPEKQTDWWKAIVHSINDGVLVIDLEGIVQLVNPEYLRITGATPSIIGKPLKESRPGAQLTEILVDRKTRVGVYRKTGNREYIVDMAPIILDDKVIGAVSVCKSLDEVHKLTQELKLKGEKLEQLQKKMSSLYQANYTFKQIIGKNMGLKDAVNVAEKVADTDLPILITGESGTGKELFAQAMHNDSKRKNNPFVPVNCAAIPAALLESELFGYGEGAFTNAKKGGKIGLFEIANNGTIFLDEIGDMSFELQAKLLRVLQEKKIRRVGETRERDINVRIIAATHRDLQQLVKKNHFREDLFYRLNVISLHIPPLRDRKDDIPELVDAFLQSSIINLSLDLESINYTISRHTLRFLQTYEWPGNVRELRNMIDYATCMMEGTEIKIEHLPETITKNRIDISEFNETTSSYNSLQEAVQDAEKRFILETLKKFGNDLEEKKRAANALGISLATLYNKINRYNLDF</sequence>
<dbReference type="PROSITE" id="PS50112">
    <property type="entry name" value="PAS"/>
    <property type="match status" value="1"/>
</dbReference>
<dbReference type="SUPFAM" id="SSF55785">
    <property type="entry name" value="PYP-like sensor domain (PAS domain)"/>
    <property type="match status" value="1"/>
</dbReference>
<dbReference type="PROSITE" id="PS00676">
    <property type="entry name" value="SIGMA54_INTERACT_2"/>
    <property type="match status" value="1"/>
</dbReference>
<dbReference type="InterPro" id="IPR058031">
    <property type="entry name" value="AAA_lid_NorR"/>
</dbReference>
<evidence type="ECO:0000256" key="4">
    <source>
        <dbReference type="ARBA" id="ARBA00023125"/>
    </source>
</evidence>
<dbReference type="PROSITE" id="PS50045">
    <property type="entry name" value="SIGMA54_INTERACT_4"/>
    <property type="match status" value="1"/>
</dbReference>
<dbReference type="InterPro" id="IPR009057">
    <property type="entry name" value="Homeodomain-like_sf"/>
</dbReference>
<keyword evidence="9" id="KW-1185">Reference proteome</keyword>
<dbReference type="SMART" id="SM00091">
    <property type="entry name" value="PAS"/>
    <property type="match status" value="1"/>
</dbReference>
<evidence type="ECO:0000313" key="9">
    <source>
        <dbReference type="Proteomes" id="UP001172743"/>
    </source>
</evidence>
<evidence type="ECO:0000313" key="8">
    <source>
        <dbReference type="EMBL" id="MDN4492620.1"/>
    </source>
</evidence>
<keyword evidence="2" id="KW-0067">ATP-binding</keyword>
<dbReference type="SUPFAM" id="SSF52540">
    <property type="entry name" value="P-loop containing nucleoside triphosphate hydrolases"/>
    <property type="match status" value="1"/>
</dbReference>
<dbReference type="InterPro" id="IPR000014">
    <property type="entry name" value="PAS"/>
</dbReference>
<dbReference type="Proteomes" id="UP001172743">
    <property type="component" value="Unassembled WGS sequence"/>
</dbReference>
<dbReference type="NCBIfam" id="TIGR00229">
    <property type="entry name" value="sensory_box"/>
    <property type="match status" value="1"/>
</dbReference>
<reference evidence="8" key="1">
    <citation type="submission" date="2023-07" db="EMBL/GenBank/DDBJ databases">
        <title>Ureibacillus sp. isolated from freshwater well.</title>
        <authorList>
            <person name="Kirdat K."/>
            <person name="Bhatt A."/>
            <person name="Teware R."/>
            <person name="Bhavsar Y."/>
            <person name="Yadav A."/>
        </authorList>
    </citation>
    <scope>NUCLEOTIDE SEQUENCE</scope>
    <source>
        <strain evidence="8">BA0131</strain>
    </source>
</reference>
<accession>A0ABT8GMG8</accession>
<dbReference type="InterPro" id="IPR035965">
    <property type="entry name" value="PAS-like_dom_sf"/>
</dbReference>
<dbReference type="InterPro" id="IPR013767">
    <property type="entry name" value="PAS_fold"/>
</dbReference>
<keyword evidence="3" id="KW-0805">Transcription regulation</keyword>
<evidence type="ECO:0000259" key="6">
    <source>
        <dbReference type="PROSITE" id="PS50045"/>
    </source>
</evidence>
<evidence type="ECO:0000256" key="3">
    <source>
        <dbReference type="ARBA" id="ARBA00023015"/>
    </source>
</evidence>
<gene>
    <name evidence="8" type="ORF">QYB95_03625</name>
</gene>
<dbReference type="InterPro" id="IPR002078">
    <property type="entry name" value="Sigma_54_int"/>
</dbReference>
<dbReference type="CDD" id="cd00130">
    <property type="entry name" value="PAS"/>
    <property type="match status" value="1"/>
</dbReference>
<dbReference type="Gene3D" id="1.10.8.60">
    <property type="match status" value="1"/>
</dbReference>
<dbReference type="PROSITE" id="PS00688">
    <property type="entry name" value="SIGMA54_INTERACT_3"/>
    <property type="match status" value="1"/>
</dbReference>
<comment type="caution">
    <text evidence="8">The sequence shown here is derived from an EMBL/GenBank/DDBJ whole genome shotgun (WGS) entry which is preliminary data.</text>
</comment>
<evidence type="ECO:0000256" key="1">
    <source>
        <dbReference type="ARBA" id="ARBA00022741"/>
    </source>
</evidence>
<dbReference type="InterPro" id="IPR027417">
    <property type="entry name" value="P-loop_NTPase"/>
</dbReference>